<evidence type="ECO:0000256" key="2">
    <source>
        <dbReference type="ARBA" id="ARBA00004536"/>
    </source>
</evidence>
<feature type="transmembrane region" description="Helical" evidence="10">
    <location>
        <begin position="67"/>
        <end position="93"/>
    </location>
</feature>
<feature type="transmembrane region" description="Helical" evidence="10">
    <location>
        <begin position="145"/>
        <end position="166"/>
    </location>
</feature>
<reference evidence="11" key="1">
    <citation type="submission" date="2025-08" db="UniProtKB">
        <authorList>
            <consortium name="Ensembl"/>
        </authorList>
    </citation>
    <scope>IDENTIFICATION</scope>
</reference>
<evidence type="ECO:0000256" key="7">
    <source>
        <dbReference type="ARBA" id="ARBA00023136"/>
    </source>
</evidence>
<dbReference type="GeneID" id="111850616"/>
<dbReference type="GeneTree" id="ENSGT00940000176130"/>
<accession>A0A3B3QPD8</accession>
<feature type="transmembrane region" description="Helical" evidence="10">
    <location>
        <begin position="105"/>
        <end position="125"/>
    </location>
</feature>
<dbReference type="Ensembl" id="ENSPKIT00000032653.1">
    <property type="protein sequence ID" value="ENSPKIP00000008572.1"/>
    <property type="gene ID" value="ENSPKIG00000024005.1"/>
</dbReference>
<keyword evidence="7 10" id="KW-0472">Membrane</keyword>
<dbReference type="PANTHER" id="PTHR14399">
    <property type="entry name" value="P53-INDUCED PROTEIN RELATED"/>
    <property type="match status" value="1"/>
</dbReference>
<dbReference type="GO" id="GO:0098609">
    <property type="term" value="P:cell-cell adhesion"/>
    <property type="evidence" value="ECO:0007669"/>
    <property type="project" value="TreeGrafter"/>
</dbReference>
<dbReference type="Proteomes" id="UP000261540">
    <property type="component" value="Unplaced"/>
</dbReference>
<dbReference type="InterPro" id="IPR015664">
    <property type="entry name" value="P53_induced"/>
</dbReference>
<proteinExistence type="inferred from homology"/>
<evidence type="ECO:0000256" key="8">
    <source>
        <dbReference type="ARBA" id="ARBA00039383"/>
    </source>
</evidence>
<comment type="subcellular location">
    <subcellularLocation>
        <location evidence="2">Cell junction</location>
        <location evidence="2">Adherens junction</location>
    </subcellularLocation>
    <subcellularLocation>
        <location evidence="1">Membrane</location>
        <topology evidence="1">Multi-pass membrane protein</topology>
    </subcellularLocation>
</comment>
<organism evidence="11 12">
    <name type="scientific">Paramormyrops kingsleyae</name>
    <dbReference type="NCBI Taxonomy" id="1676925"/>
    <lineage>
        <taxon>Eukaryota</taxon>
        <taxon>Metazoa</taxon>
        <taxon>Chordata</taxon>
        <taxon>Craniata</taxon>
        <taxon>Vertebrata</taxon>
        <taxon>Euteleostomi</taxon>
        <taxon>Actinopterygii</taxon>
        <taxon>Neopterygii</taxon>
        <taxon>Teleostei</taxon>
        <taxon>Osteoglossocephala</taxon>
        <taxon>Osteoglossomorpha</taxon>
        <taxon>Osteoglossiformes</taxon>
        <taxon>Mormyridae</taxon>
        <taxon>Paramormyrops</taxon>
    </lineage>
</organism>
<feature type="transmembrane region" description="Helical" evidence="10">
    <location>
        <begin position="12"/>
        <end position="32"/>
    </location>
</feature>
<sequence>MSAEEAYVARPFRLIALFCAFLALCLDAVALWSPSWVTAESFSLSLWESCRRTASAWRCTSTLRSDWQVATLVLLLGGSAMTLSAFIVALISLCRGTHRKCCRTVAVFLFTAVVLQACALVLYPIKFIDGTVLQTYHEFNWGYGVAWGATVFMLGGGVLFCVRLGAYEPPLY</sequence>
<reference evidence="11" key="2">
    <citation type="submission" date="2025-09" db="UniProtKB">
        <authorList>
            <consortium name="Ensembl"/>
        </authorList>
    </citation>
    <scope>IDENTIFICATION</scope>
</reference>
<dbReference type="FunFam" id="1.20.140.150:FF:000010">
    <property type="entry name" value="transmembrane protein 47"/>
    <property type="match status" value="1"/>
</dbReference>
<evidence type="ECO:0000313" key="12">
    <source>
        <dbReference type="Proteomes" id="UP000261540"/>
    </source>
</evidence>
<evidence type="ECO:0000256" key="6">
    <source>
        <dbReference type="ARBA" id="ARBA00022989"/>
    </source>
</evidence>
<evidence type="ECO:0000256" key="5">
    <source>
        <dbReference type="ARBA" id="ARBA00022949"/>
    </source>
</evidence>
<keyword evidence="12" id="KW-1185">Reference proteome</keyword>
<dbReference type="KEGG" id="pki:111850616"/>
<dbReference type="Gene3D" id="1.20.140.150">
    <property type="match status" value="1"/>
</dbReference>
<comment type="similarity">
    <text evidence="3">Belongs to the TMEM47 family.</text>
</comment>
<evidence type="ECO:0000256" key="4">
    <source>
        <dbReference type="ARBA" id="ARBA00022692"/>
    </source>
</evidence>
<protein>
    <recommendedName>
        <fullName evidence="8">Transmembrane protein 47</fullName>
    </recommendedName>
    <alternativeName>
        <fullName evidence="9">Transmembrane 4 superfamily member 10</fullName>
    </alternativeName>
</protein>
<name>A0A3B3QPD8_9TELE</name>
<dbReference type="AlphaFoldDB" id="A0A3B3QPD8"/>
<evidence type="ECO:0000256" key="10">
    <source>
        <dbReference type="SAM" id="Phobius"/>
    </source>
</evidence>
<keyword evidence="4 10" id="KW-0812">Transmembrane</keyword>
<keyword evidence="6 10" id="KW-1133">Transmembrane helix</keyword>
<dbReference type="PANTHER" id="PTHR14399:SF12">
    <property type="entry name" value="TRANSMEMBRANE PROTEIN 47"/>
    <property type="match status" value="1"/>
</dbReference>
<dbReference type="RefSeq" id="XP_023680444.1">
    <property type="nucleotide sequence ID" value="XM_023824676.2"/>
</dbReference>
<dbReference type="GO" id="GO:0005912">
    <property type="term" value="C:adherens junction"/>
    <property type="evidence" value="ECO:0007669"/>
    <property type="project" value="UniProtKB-SubCell"/>
</dbReference>
<evidence type="ECO:0000256" key="3">
    <source>
        <dbReference type="ARBA" id="ARBA00008691"/>
    </source>
</evidence>
<dbReference type="GO" id="GO:0016020">
    <property type="term" value="C:membrane"/>
    <property type="evidence" value="ECO:0007669"/>
    <property type="project" value="UniProtKB-SubCell"/>
</dbReference>
<evidence type="ECO:0000256" key="1">
    <source>
        <dbReference type="ARBA" id="ARBA00004141"/>
    </source>
</evidence>
<evidence type="ECO:0000256" key="9">
    <source>
        <dbReference type="ARBA" id="ARBA00041506"/>
    </source>
</evidence>
<dbReference type="RefSeq" id="XP_023680442.1">
    <property type="nucleotide sequence ID" value="XM_023824674.2"/>
</dbReference>
<keyword evidence="5" id="KW-0965">Cell junction</keyword>
<dbReference type="OrthoDB" id="8655982at2759"/>
<evidence type="ECO:0000313" key="11">
    <source>
        <dbReference type="Ensembl" id="ENSPKIP00000008572.1"/>
    </source>
</evidence>